<feature type="region of interest" description="Disordered" evidence="1">
    <location>
        <begin position="213"/>
        <end position="239"/>
    </location>
</feature>
<organism evidence="3 4">
    <name type="scientific">Tribolium castaneum</name>
    <name type="common">Red flour beetle</name>
    <dbReference type="NCBI Taxonomy" id="7070"/>
    <lineage>
        <taxon>Eukaryota</taxon>
        <taxon>Metazoa</taxon>
        <taxon>Ecdysozoa</taxon>
        <taxon>Arthropoda</taxon>
        <taxon>Hexapoda</taxon>
        <taxon>Insecta</taxon>
        <taxon>Pterygota</taxon>
        <taxon>Neoptera</taxon>
        <taxon>Endopterygota</taxon>
        <taxon>Coleoptera</taxon>
        <taxon>Polyphaga</taxon>
        <taxon>Cucujiformia</taxon>
        <taxon>Tenebrionidae</taxon>
        <taxon>Tenebrionidae incertae sedis</taxon>
        <taxon>Tribolium</taxon>
    </lineage>
</organism>
<feature type="compositionally biased region" description="Low complexity" evidence="1">
    <location>
        <begin position="221"/>
        <end position="239"/>
    </location>
</feature>
<protein>
    <submittedName>
        <fullName evidence="3">Uncharacterized protein</fullName>
    </submittedName>
</protein>
<reference evidence="3 4" key="1">
    <citation type="journal article" date="2008" name="Nature">
        <title>The genome of the model beetle and pest Tribolium castaneum.</title>
        <authorList>
            <consortium name="Tribolium Genome Sequencing Consortium"/>
            <person name="Richards S."/>
            <person name="Gibbs R.A."/>
            <person name="Weinstock G.M."/>
            <person name="Brown S.J."/>
            <person name="Denell R."/>
            <person name="Beeman R.W."/>
            <person name="Gibbs R."/>
            <person name="Beeman R.W."/>
            <person name="Brown S.J."/>
            <person name="Bucher G."/>
            <person name="Friedrich M."/>
            <person name="Grimmelikhuijzen C.J."/>
            <person name="Klingler M."/>
            <person name="Lorenzen M."/>
            <person name="Richards S."/>
            <person name="Roth S."/>
            <person name="Schroder R."/>
            <person name="Tautz D."/>
            <person name="Zdobnov E.M."/>
            <person name="Muzny D."/>
            <person name="Gibbs R.A."/>
            <person name="Weinstock G.M."/>
            <person name="Attaway T."/>
            <person name="Bell S."/>
            <person name="Buhay C.J."/>
            <person name="Chandrabose M.N."/>
            <person name="Chavez D."/>
            <person name="Clerk-Blankenburg K.P."/>
            <person name="Cree A."/>
            <person name="Dao M."/>
            <person name="Davis C."/>
            <person name="Chacko J."/>
            <person name="Dinh H."/>
            <person name="Dugan-Rocha S."/>
            <person name="Fowler G."/>
            <person name="Garner T.T."/>
            <person name="Garnes J."/>
            <person name="Gnirke A."/>
            <person name="Hawes A."/>
            <person name="Hernandez J."/>
            <person name="Hines S."/>
            <person name="Holder M."/>
            <person name="Hume J."/>
            <person name="Jhangiani S.N."/>
            <person name="Joshi V."/>
            <person name="Khan Z.M."/>
            <person name="Jackson L."/>
            <person name="Kovar C."/>
            <person name="Kowis A."/>
            <person name="Lee S."/>
            <person name="Lewis L.R."/>
            <person name="Margolis J."/>
            <person name="Morgan M."/>
            <person name="Nazareth L.V."/>
            <person name="Nguyen N."/>
            <person name="Okwuonu G."/>
            <person name="Parker D."/>
            <person name="Richards S."/>
            <person name="Ruiz S.J."/>
            <person name="Santibanez J."/>
            <person name="Savard J."/>
            <person name="Scherer S.E."/>
            <person name="Schneider B."/>
            <person name="Sodergren E."/>
            <person name="Tautz D."/>
            <person name="Vattahil S."/>
            <person name="Villasana D."/>
            <person name="White C.S."/>
            <person name="Wright R."/>
            <person name="Park Y."/>
            <person name="Beeman R.W."/>
            <person name="Lord J."/>
            <person name="Oppert B."/>
            <person name="Lorenzen M."/>
            <person name="Brown S."/>
            <person name="Wang L."/>
            <person name="Savard J."/>
            <person name="Tautz D."/>
            <person name="Richards S."/>
            <person name="Weinstock G."/>
            <person name="Gibbs R.A."/>
            <person name="Liu Y."/>
            <person name="Worley K."/>
            <person name="Weinstock G."/>
            <person name="Elsik C.G."/>
            <person name="Reese J.T."/>
            <person name="Elhaik E."/>
            <person name="Landan G."/>
            <person name="Graur D."/>
            <person name="Arensburger P."/>
            <person name="Atkinson P."/>
            <person name="Beeman R.W."/>
            <person name="Beidler J."/>
            <person name="Brown S.J."/>
            <person name="Demuth J.P."/>
            <person name="Drury D.W."/>
            <person name="Du Y.Z."/>
            <person name="Fujiwara H."/>
            <person name="Lorenzen M."/>
            <person name="Maselli V."/>
            <person name="Osanai M."/>
            <person name="Park Y."/>
            <person name="Robertson H.M."/>
            <person name="Tu Z."/>
            <person name="Wang J.J."/>
            <person name="Wang S."/>
            <person name="Richards S."/>
            <person name="Song H."/>
            <person name="Zhang L."/>
            <person name="Sodergren E."/>
            <person name="Werner D."/>
            <person name="Stanke M."/>
            <person name="Morgenstern B."/>
            <person name="Solovyev V."/>
            <person name="Kosarev P."/>
            <person name="Brown G."/>
            <person name="Chen H.C."/>
            <person name="Ermolaeva O."/>
            <person name="Hlavina W."/>
            <person name="Kapustin Y."/>
            <person name="Kiryutin B."/>
            <person name="Kitts P."/>
            <person name="Maglott D."/>
            <person name="Pruitt K."/>
            <person name="Sapojnikov V."/>
            <person name="Souvorov A."/>
            <person name="Mackey A.J."/>
            <person name="Waterhouse R.M."/>
            <person name="Wyder S."/>
            <person name="Zdobnov E.M."/>
            <person name="Zdobnov E.M."/>
            <person name="Wyder S."/>
            <person name="Kriventseva E.V."/>
            <person name="Kadowaki T."/>
            <person name="Bork P."/>
            <person name="Aranda M."/>
            <person name="Bao R."/>
            <person name="Beermann A."/>
            <person name="Berns N."/>
            <person name="Bolognesi R."/>
            <person name="Bonneton F."/>
            <person name="Bopp D."/>
            <person name="Brown S.J."/>
            <person name="Bucher G."/>
            <person name="Butts T."/>
            <person name="Chaumot A."/>
            <person name="Denell R.E."/>
            <person name="Ferrier D.E."/>
            <person name="Friedrich M."/>
            <person name="Gordon C.M."/>
            <person name="Jindra M."/>
            <person name="Klingler M."/>
            <person name="Lan Q."/>
            <person name="Lattorff H.M."/>
            <person name="Laudet V."/>
            <person name="von Levetsow C."/>
            <person name="Liu Z."/>
            <person name="Lutz R."/>
            <person name="Lynch J.A."/>
            <person name="da Fonseca R.N."/>
            <person name="Posnien N."/>
            <person name="Reuter R."/>
            <person name="Roth S."/>
            <person name="Savard J."/>
            <person name="Schinko J.B."/>
            <person name="Schmitt C."/>
            <person name="Schoppmeier M."/>
            <person name="Schroder R."/>
            <person name="Shippy T.D."/>
            <person name="Simonnet F."/>
            <person name="Marques-Souza H."/>
            <person name="Tautz D."/>
            <person name="Tomoyasu Y."/>
            <person name="Trauner J."/>
            <person name="Van der Zee M."/>
            <person name="Vervoort M."/>
            <person name="Wittkopp N."/>
            <person name="Wimmer E.A."/>
            <person name="Yang X."/>
            <person name="Jones A.K."/>
            <person name="Sattelle D.B."/>
            <person name="Ebert P.R."/>
            <person name="Nelson D."/>
            <person name="Scott J.G."/>
            <person name="Beeman R.W."/>
            <person name="Muthukrishnan S."/>
            <person name="Kramer K.J."/>
            <person name="Arakane Y."/>
            <person name="Beeman R.W."/>
            <person name="Zhu Q."/>
            <person name="Hogenkamp D."/>
            <person name="Dixit R."/>
            <person name="Oppert B."/>
            <person name="Jiang H."/>
            <person name="Zou Z."/>
            <person name="Marshall J."/>
            <person name="Elpidina E."/>
            <person name="Vinokurov K."/>
            <person name="Oppert C."/>
            <person name="Zou Z."/>
            <person name="Evans J."/>
            <person name="Lu Z."/>
            <person name="Zhao P."/>
            <person name="Sumathipala N."/>
            <person name="Altincicek B."/>
            <person name="Vilcinskas A."/>
            <person name="Williams M."/>
            <person name="Hultmark D."/>
            <person name="Hetru C."/>
            <person name="Jiang H."/>
            <person name="Grimmelikhuijzen C.J."/>
            <person name="Hauser F."/>
            <person name="Cazzamali G."/>
            <person name="Williamson M."/>
            <person name="Park Y."/>
            <person name="Li B."/>
            <person name="Tanaka Y."/>
            <person name="Predel R."/>
            <person name="Neupert S."/>
            <person name="Schachtner J."/>
            <person name="Verleyen P."/>
            <person name="Raible F."/>
            <person name="Bork P."/>
            <person name="Friedrich M."/>
            <person name="Walden K.K."/>
            <person name="Robertson H.M."/>
            <person name="Angeli S."/>
            <person name="Foret S."/>
            <person name="Bucher G."/>
            <person name="Schuetz S."/>
            <person name="Maleszka R."/>
            <person name="Wimmer E.A."/>
            <person name="Beeman R.W."/>
            <person name="Lorenzen M."/>
            <person name="Tomoyasu Y."/>
            <person name="Miller S.C."/>
            <person name="Grossmann D."/>
            <person name="Bucher G."/>
        </authorList>
    </citation>
    <scope>NUCLEOTIDE SEQUENCE [LARGE SCALE GENOMIC DNA]</scope>
    <source>
        <strain evidence="3 4">Georgia GA2</strain>
    </source>
</reference>
<evidence type="ECO:0000313" key="3">
    <source>
        <dbReference type="EMBL" id="KYB28300.1"/>
    </source>
</evidence>
<keyword evidence="4" id="KW-1185">Reference proteome</keyword>
<sequence>MSREMSLVVTNNNLSSREWLGVTDETTVLSLPLETSESSPWGGSFVPPPPRPLFLDEGVTPDGLTTCDLCSWAWQKENSYISDPKLEASNELGWVLTLVIVSLVSAVLGAIIMIVVLHCKRLKNPNTNVTPQVPPPRVSDAKPPNLEPPNFAPNTNMTGVWSWLSRRSTGAPSQLENPALSFVENHYTHMEDPYNSVDDALYAELEIESTGNTGSTAYNNSAYADPDAPSSSAPSSAYYSDLSVNTPVPERAYEVVGLATMPVWDACSNDGRKAPRLAVISEAVTVPSDYV</sequence>
<keyword evidence="2" id="KW-0472">Membrane</keyword>
<dbReference type="InParanoid" id="A0A139WJZ4"/>
<evidence type="ECO:0000256" key="1">
    <source>
        <dbReference type="SAM" id="MobiDB-lite"/>
    </source>
</evidence>
<dbReference type="Proteomes" id="UP000007266">
    <property type="component" value="Linkage group 3"/>
</dbReference>
<dbReference type="OMA" id="SICEMIT"/>
<reference evidence="3 4" key="2">
    <citation type="journal article" date="2010" name="Nucleic Acids Res.">
        <title>BeetleBase in 2010: revisions to provide comprehensive genomic information for Tribolium castaneum.</title>
        <authorList>
            <person name="Kim H.S."/>
            <person name="Murphy T."/>
            <person name="Xia J."/>
            <person name="Caragea D."/>
            <person name="Park Y."/>
            <person name="Beeman R.W."/>
            <person name="Lorenzen M.D."/>
            <person name="Butcher S."/>
            <person name="Manak J.R."/>
            <person name="Brown S.J."/>
        </authorList>
    </citation>
    <scope>GENOME REANNOTATION</scope>
    <source>
        <strain evidence="3 4">Georgia GA2</strain>
    </source>
</reference>
<dbReference type="EMBL" id="KQ971331">
    <property type="protein sequence ID" value="KYB28300.1"/>
    <property type="molecule type" value="Genomic_DNA"/>
</dbReference>
<evidence type="ECO:0000256" key="2">
    <source>
        <dbReference type="SAM" id="Phobius"/>
    </source>
</evidence>
<dbReference type="AlphaFoldDB" id="A0A139WJZ4"/>
<gene>
    <name evidence="3" type="primary">AUGUSTUS-3.0.2_32639</name>
    <name evidence="3" type="ORF">TcasGA2_TC032639</name>
</gene>
<keyword evidence="2" id="KW-1133">Transmembrane helix</keyword>
<feature type="transmembrane region" description="Helical" evidence="2">
    <location>
        <begin position="92"/>
        <end position="117"/>
    </location>
</feature>
<dbReference type="STRING" id="7070.A0A139WJZ4"/>
<accession>A0A139WJZ4</accession>
<name>A0A139WJZ4_TRICA</name>
<proteinExistence type="predicted"/>
<dbReference type="OrthoDB" id="8067855at2759"/>
<evidence type="ECO:0000313" key="4">
    <source>
        <dbReference type="Proteomes" id="UP000007266"/>
    </source>
</evidence>
<keyword evidence="2" id="KW-0812">Transmembrane</keyword>